<feature type="site" description="Cleavage; by autolysis" evidence="12">
    <location>
        <begin position="94"/>
        <end position="95"/>
    </location>
</feature>
<dbReference type="InterPro" id="IPR006200">
    <property type="entry name" value="LexA"/>
</dbReference>
<evidence type="ECO:0000256" key="4">
    <source>
        <dbReference type="ARBA" id="ARBA00022763"/>
    </source>
</evidence>
<dbReference type="Pfam" id="PF00717">
    <property type="entry name" value="Peptidase_S24"/>
    <property type="match status" value="1"/>
</dbReference>
<evidence type="ECO:0000259" key="14">
    <source>
        <dbReference type="Pfam" id="PF00717"/>
    </source>
</evidence>
<organism evidence="16 17">
    <name type="scientific">Acetoanaerobium pronyense</name>
    <dbReference type="NCBI Taxonomy" id="1482736"/>
    <lineage>
        <taxon>Bacteria</taxon>
        <taxon>Bacillati</taxon>
        <taxon>Bacillota</taxon>
        <taxon>Clostridia</taxon>
        <taxon>Peptostreptococcales</taxon>
        <taxon>Filifactoraceae</taxon>
        <taxon>Acetoanaerobium</taxon>
    </lineage>
</organism>
<dbReference type="Gene3D" id="1.10.10.10">
    <property type="entry name" value="Winged helix-like DNA-binding domain superfamily/Winged helix DNA-binding domain"/>
    <property type="match status" value="1"/>
</dbReference>
<dbReference type="CDD" id="cd00090">
    <property type="entry name" value="HTH_ARSR"/>
    <property type="match status" value="1"/>
</dbReference>
<name>A0ABS4KII7_9FIRM</name>
<keyword evidence="8 12" id="KW-0238">DNA-binding</keyword>
<keyword evidence="10 12" id="KW-0234">DNA repair</keyword>
<comment type="function">
    <text evidence="12">Represses a number of genes involved in the response to DNA damage (SOS response), including recA and lexA. In the presence of single-stranded DNA, RecA interacts with LexA causing an autocatalytic cleavage which disrupts the DNA-binding part of LexA, leading to derepression of the SOS regulon and eventually DNA repair.</text>
</comment>
<dbReference type="InterPro" id="IPR015927">
    <property type="entry name" value="Peptidase_S24_S26A/B/C"/>
</dbReference>
<sequence>MYQDLNQKQVSILLYIKEELQKRGYPPSVREIASALNIKSTSTVHSHLNKIEEKGYIKKDPTKPRAIEVISNSDDDLMFNPNTISIPYIGEVTAGEPILAIENIQDFIPQPTKWYKETPHFILKVKGDSMIDAGIFDGDLIVVEQTSSASNGDIVVALINGEEATVKKFFRENNKVRLQPENKDYDPIFPSDVSILGIVKTLIRKY</sequence>
<dbReference type="SUPFAM" id="SSF51306">
    <property type="entry name" value="LexA/Signal peptidase"/>
    <property type="match status" value="1"/>
</dbReference>
<feature type="active site" description="For autocatalytic cleavage activity" evidence="12">
    <location>
        <position position="129"/>
    </location>
</feature>
<evidence type="ECO:0000256" key="2">
    <source>
        <dbReference type="ARBA" id="ARBA00022491"/>
    </source>
</evidence>
<comment type="subunit">
    <text evidence="12">Homodimer.</text>
</comment>
<evidence type="ECO:0000256" key="3">
    <source>
        <dbReference type="ARBA" id="ARBA00022705"/>
    </source>
</evidence>
<evidence type="ECO:0000313" key="17">
    <source>
        <dbReference type="Proteomes" id="UP001314903"/>
    </source>
</evidence>
<gene>
    <name evidence="12" type="primary">lexA</name>
    <name evidence="16" type="ORF">J2Z35_000843</name>
</gene>
<keyword evidence="17" id="KW-1185">Reference proteome</keyword>
<evidence type="ECO:0000256" key="12">
    <source>
        <dbReference type="HAMAP-Rule" id="MF_00015"/>
    </source>
</evidence>
<keyword evidence="2 12" id="KW-0678">Repressor</keyword>
<dbReference type="GO" id="GO:0004252">
    <property type="term" value="F:serine-type endopeptidase activity"/>
    <property type="evidence" value="ECO:0007669"/>
    <property type="project" value="UniProtKB-EC"/>
</dbReference>
<evidence type="ECO:0000256" key="6">
    <source>
        <dbReference type="ARBA" id="ARBA00022813"/>
    </source>
</evidence>
<dbReference type="InterPro" id="IPR006197">
    <property type="entry name" value="Peptidase_S24_LexA"/>
</dbReference>
<keyword evidence="11 12" id="KW-0742">SOS response</keyword>
<evidence type="ECO:0000256" key="1">
    <source>
        <dbReference type="ARBA" id="ARBA00007484"/>
    </source>
</evidence>
<dbReference type="CDD" id="cd06529">
    <property type="entry name" value="S24_LexA-like"/>
    <property type="match status" value="1"/>
</dbReference>
<dbReference type="InterPro" id="IPR011991">
    <property type="entry name" value="ArsR-like_HTH"/>
</dbReference>
<keyword evidence="9 12" id="KW-0804">Transcription</keyword>
<dbReference type="InterPro" id="IPR036286">
    <property type="entry name" value="LexA/Signal_pep-like_sf"/>
</dbReference>
<proteinExistence type="inferred from homology"/>
<dbReference type="InterPro" id="IPR036388">
    <property type="entry name" value="WH-like_DNA-bd_sf"/>
</dbReference>
<evidence type="ECO:0000256" key="11">
    <source>
        <dbReference type="ARBA" id="ARBA00023236"/>
    </source>
</evidence>
<evidence type="ECO:0000313" key="16">
    <source>
        <dbReference type="EMBL" id="MBP2027051.1"/>
    </source>
</evidence>
<feature type="domain" description="Peptidase S24/S26A/S26B/S26C" evidence="14">
    <location>
        <begin position="87"/>
        <end position="199"/>
    </location>
</feature>
<comment type="catalytic activity">
    <reaction evidence="12">
        <text>Hydrolysis of Ala-|-Gly bond in repressor LexA.</text>
        <dbReference type="EC" id="3.4.21.88"/>
    </reaction>
</comment>
<dbReference type="NCBIfam" id="TIGR00498">
    <property type="entry name" value="lexA"/>
    <property type="match status" value="1"/>
</dbReference>
<dbReference type="Pfam" id="PF01726">
    <property type="entry name" value="LexA_DNA_bind"/>
    <property type="match status" value="1"/>
</dbReference>
<comment type="similarity">
    <text evidence="1 12 13">Belongs to the peptidase S24 family.</text>
</comment>
<evidence type="ECO:0000256" key="7">
    <source>
        <dbReference type="ARBA" id="ARBA00023015"/>
    </source>
</evidence>
<keyword evidence="3 12" id="KW-0235">DNA replication</keyword>
<keyword evidence="5 12" id="KW-0378">Hydrolase</keyword>
<dbReference type="SUPFAM" id="SSF46785">
    <property type="entry name" value="Winged helix' DNA-binding domain"/>
    <property type="match status" value="1"/>
</dbReference>
<evidence type="ECO:0000256" key="9">
    <source>
        <dbReference type="ARBA" id="ARBA00023163"/>
    </source>
</evidence>
<dbReference type="PANTHER" id="PTHR33516:SF2">
    <property type="entry name" value="LEXA REPRESSOR-RELATED"/>
    <property type="match status" value="1"/>
</dbReference>
<keyword evidence="4 12" id="KW-0227">DNA damage</keyword>
<accession>A0ABS4KII7</accession>
<dbReference type="EC" id="3.4.21.88" evidence="12"/>
<feature type="DNA-binding region" description="H-T-H motif" evidence="12">
    <location>
        <begin position="29"/>
        <end position="49"/>
    </location>
</feature>
<comment type="caution">
    <text evidence="16">The sequence shown here is derived from an EMBL/GenBank/DDBJ whole genome shotgun (WGS) entry which is preliminary data.</text>
</comment>
<evidence type="ECO:0000256" key="10">
    <source>
        <dbReference type="ARBA" id="ARBA00023204"/>
    </source>
</evidence>
<dbReference type="InterPro" id="IPR039418">
    <property type="entry name" value="LexA-like"/>
</dbReference>
<dbReference type="PANTHER" id="PTHR33516">
    <property type="entry name" value="LEXA REPRESSOR"/>
    <property type="match status" value="1"/>
</dbReference>
<dbReference type="RefSeq" id="WP_209659706.1">
    <property type="nucleotide sequence ID" value="NZ_JAGGLI010000006.1"/>
</dbReference>
<evidence type="ECO:0000256" key="8">
    <source>
        <dbReference type="ARBA" id="ARBA00023125"/>
    </source>
</evidence>
<protein>
    <recommendedName>
        <fullName evidence="12">LexA repressor</fullName>
        <ecNumber evidence="12">3.4.21.88</ecNumber>
    </recommendedName>
</protein>
<evidence type="ECO:0000259" key="15">
    <source>
        <dbReference type="Pfam" id="PF01726"/>
    </source>
</evidence>
<dbReference type="Proteomes" id="UP001314903">
    <property type="component" value="Unassembled WGS sequence"/>
</dbReference>
<dbReference type="InterPro" id="IPR050077">
    <property type="entry name" value="LexA_repressor"/>
</dbReference>
<reference evidence="16 17" key="1">
    <citation type="submission" date="2021-03" db="EMBL/GenBank/DDBJ databases">
        <title>Genomic Encyclopedia of Type Strains, Phase IV (KMG-IV): sequencing the most valuable type-strain genomes for metagenomic binning, comparative biology and taxonomic classification.</title>
        <authorList>
            <person name="Goeker M."/>
        </authorList>
    </citation>
    <scope>NUCLEOTIDE SEQUENCE [LARGE SCALE GENOMIC DNA]</scope>
    <source>
        <strain evidence="16 17">DSM 27512</strain>
    </source>
</reference>
<dbReference type="InterPro" id="IPR036390">
    <property type="entry name" value="WH_DNA-bd_sf"/>
</dbReference>
<evidence type="ECO:0000256" key="5">
    <source>
        <dbReference type="ARBA" id="ARBA00022801"/>
    </source>
</evidence>
<dbReference type="PRINTS" id="PR00726">
    <property type="entry name" value="LEXASERPTASE"/>
</dbReference>
<dbReference type="EMBL" id="JAGGLI010000006">
    <property type="protein sequence ID" value="MBP2027051.1"/>
    <property type="molecule type" value="Genomic_DNA"/>
</dbReference>
<evidence type="ECO:0000256" key="13">
    <source>
        <dbReference type="RuleBase" id="RU003991"/>
    </source>
</evidence>
<dbReference type="InterPro" id="IPR006199">
    <property type="entry name" value="LexA_DNA-bd_dom"/>
</dbReference>
<dbReference type="HAMAP" id="MF_00015">
    <property type="entry name" value="LexA"/>
    <property type="match status" value="1"/>
</dbReference>
<feature type="domain" description="LexA repressor DNA-binding" evidence="15">
    <location>
        <begin position="3"/>
        <end position="66"/>
    </location>
</feature>
<keyword evidence="6 12" id="KW-0068">Autocatalytic cleavage</keyword>
<feature type="active site" description="For autocatalytic cleavage activity" evidence="12">
    <location>
        <position position="167"/>
    </location>
</feature>
<keyword evidence="7 12" id="KW-0805">Transcription regulation</keyword>
<dbReference type="Gene3D" id="2.10.109.10">
    <property type="entry name" value="Umud Fragment, subunit A"/>
    <property type="match status" value="1"/>
</dbReference>